<feature type="domain" description="Restriction endonuclease type IV Mrr" evidence="1">
    <location>
        <begin position="109"/>
        <end position="225"/>
    </location>
</feature>
<dbReference type="KEGG" id="fam:OYT1_ch0823"/>
<dbReference type="GO" id="GO:0003677">
    <property type="term" value="F:DNA binding"/>
    <property type="evidence" value="ECO:0007669"/>
    <property type="project" value="InterPro"/>
</dbReference>
<dbReference type="EMBL" id="AP018738">
    <property type="protein sequence ID" value="BBE50386.1"/>
    <property type="molecule type" value="Genomic_DNA"/>
</dbReference>
<dbReference type="PANTHER" id="PTHR30015:SF7">
    <property type="entry name" value="TYPE IV METHYL-DIRECTED RESTRICTION ENZYME ECOKMRR"/>
    <property type="match status" value="1"/>
</dbReference>
<dbReference type="Proteomes" id="UP000033070">
    <property type="component" value="Chromosome"/>
</dbReference>
<dbReference type="AlphaFoldDB" id="A0A2Z6GAA3"/>
<evidence type="ECO:0000259" key="1">
    <source>
        <dbReference type="Pfam" id="PF04471"/>
    </source>
</evidence>
<organism evidence="2 3">
    <name type="scientific">Ferriphaselus amnicola</name>
    <dbReference type="NCBI Taxonomy" id="1188319"/>
    <lineage>
        <taxon>Bacteria</taxon>
        <taxon>Pseudomonadati</taxon>
        <taxon>Pseudomonadota</taxon>
        <taxon>Betaproteobacteria</taxon>
        <taxon>Nitrosomonadales</taxon>
        <taxon>Gallionellaceae</taxon>
        <taxon>Ferriphaselus</taxon>
    </lineage>
</organism>
<reference evidence="2 3" key="1">
    <citation type="submission" date="2018-06" db="EMBL/GenBank/DDBJ databases">
        <title>OYT1 Genome Sequencing.</title>
        <authorList>
            <person name="Kato S."/>
            <person name="Itoh T."/>
            <person name="Ohkuma M."/>
        </authorList>
    </citation>
    <scope>NUCLEOTIDE SEQUENCE [LARGE SCALE GENOMIC DNA]</scope>
    <source>
        <strain evidence="2 3">OYT1</strain>
    </source>
</reference>
<dbReference type="InterPro" id="IPR052906">
    <property type="entry name" value="Type_IV_Methyl-Rstrct_Enzyme"/>
</dbReference>
<gene>
    <name evidence="2" type="ORF">OYT1_ch0823</name>
</gene>
<dbReference type="InterPro" id="IPR011335">
    <property type="entry name" value="Restrct_endonuc-II-like"/>
</dbReference>
<evidence type="ECO:0000313" key="3">
    <source>
        <dbReference type="Proteomes" id="UP000033070"/>
    </source>
</evidence>
<dbReference type="InterPro" id="IPR009061">
    <property type="entry name" value="DNA-bd_dom_put_sf"/>
</dbReference>
<dbReference type="Gene3D" id="3.30.56.50">
    <property type="entry name" value="Putative DNA-binding domain, N-terminal subdomain of bacterial translation initiation factor IF2"/>
    <property type="match status" value="1"/>
</dbReference>
<proteinExistence type="predicted"/>
<dbReference type="Pfam" id="PF04471">
    <property type="entry name" value="Mrr_cat"/>
    <property type="match status" value="1"/>
</dbReference>
<keyword evidence="3" id="KW-1185">Reference proteome</keyword>
<sequence>MLIPKGVSNHPKGTVAHFADELHQPVELLIDQFERAGIRNLTPLHRIKLTHKSSLLQYLRTSQRGNYDASISSELLYEQKLIEPRQIVLFEDINEELISLMAHNPKLLYQLPPRKFEELIAKLFSDRGYEVSLTQATRDGGYDLLAKINDGITSTIVLAECKRYKQENKVGVEIVRGLYGVTEAHRANQGLIITSSFFTKDAIEEQLRIGNRIGLRDFNNLVDWLKPYS</sequence>
<dbReference type="STRING" id="1188319.OYT1_01692"/>
<dbReference type="GO" id="GO:0015666">
    <property type="term" value="F:restriction endodeoxyribonuclease activity"/>
    <property type="evidence" value="ECO:0007669"/>
    <property type="project" value="TreeGrafter"/>
</dbReference>
<dbReference type="SUPFAM" id="SSF52980">
    <property type="entry name" value="Restriction endonuclease-like"/>
    <property type="match status" value="1"/>
</dbReference>
<accession>A0A2Z6GAA3</accession>
<dbReference type="GO" id="GO:0009307">
    <property type="term" value="P:DNA restriction-modification system"/>
    <property type="evidence" value="ECO:0007669"/>
    <property type="project" value="InterPro"/>
</dbReference>
<dbReference type="PANTHER" id="PTHR30015">
    <property type="entry name" value="MRR RESTRICTION SYSTEM PROTEIN"/>
    <property type="match status" value="1"/>
</dbReference>
<name>A0A2Z6GAA3_9PROT</name>
<dbReference type="SUPFAM" id="SSF46955">
    <property type="entry name" value="Putative DNA-binding domain"/>
    <property type="match status" value="1"/>
</dbReference>
<evidence type="ECO:0000313" key="2">
    <source>
        <dbReference type="EMBL" id="BBE50386.1"/>
    </source>
</evidence>
<dbReference type="InterPro" id="IPR011856">
    <property type="entry name" value="tRNA_endonuc-like_dom_sf"/>
</dbReference>
<protein>
    <recommendedName>
        <fullName evidence="1">Restriction endonuclease type IV Mrr domain-containing protein</fullName>
    </recommendedName>
</protein>
<dbReference type="InterPro" id="IPR007560">
    <property type="entry name" value="Restrct_endonuc_IV_Mrr"/>
</dbReference>
<dbReference type="Gene3D" id="3.40.1350.10">
    <property type="match status" value="1"/>
</dbReference>